<reference evidence="2" key="2">
    <citation type="submission" date="2025-09" db="UniProtKB">
        <authorList>
            <consortium name="Ensembl"/>
        </authorList>
    </citation>
    <scope>IDENTIFICATION</scope>
</reference>
<feature type="transmembrane region" description="Helical" evidence="1">
    <location>
        <begin position="12"/>
        <end position="35"/>
    </location>
</feature>
<keyword evidence="1" id="KW-1133">Transmembrane helix</keyword>
<name>A0A8C1R2Z4_CYPCA</name>
<keyword evidence="1" id="KW-0812">Transmembrane</keyword>
<organism evidence="2 3">
    <name type="scientific">Cyprinus carpio</name>
    <name type="common">Common carp</name>
    <dbReference type="NCBI Taxonomy" id="7962"/>
    <lineage>
        <taxon>Eukaryota</taxon>
        <taxon>Metazoa</taxon>
        <taxon>Chordata</taxon>
        <taxon>Craniata</taxon>
        <taxon>Vertebrata</taxon>
        <taxon>Euteleostomi</taxon>
        <taxon>Actinopterygii</taxon>
        <taxon>Neopterygii</taxon>
        <taxon>Teleostei</taxon>
        <taxon>Ostariophysi</taxon>
        <taxon>Cypriniformes</taxon>
        <taxon>Cyprinidae</taxon>
        <taxon>Cyprininae</taxon>
        <taxon>Cyprinus</taxon>
    </lineage>
</organism>
<sequence>MLLSLVVHTYSLRYWLPAAVMLGTAPAYLLSWSAWRLLSTMLPSRLYHTVDDCVYSVYQSMVLFFFENYTGCHGHQIHTAPHSWPNSQQCISFF</sequence>
<keyword evidence="1" id="KW-0472">Membrane</keyword>
<keyword evidence="3" id="KW-1185">Reference proteome</keyword>
<proteinExistence type="predicted"/>
<dbReference type="Proteomes" id="UP000694427">
    <property type="component" value="Unplaced"/>
</dbReference>
<protein>
    <submittedName>
        <fullName evidence="2">Uncharacterized protein</fullName>
    </submittedName>
</protein>
<evidence type="ECO:0000256" key="1">
    <source>
        <dbReference type="SAM" id="Phobius"/>
    </source>
</evidence>
<evidence type="ECO:0000313" key="3">
    <source>
        <dbReference type="Proteomes" id="UP000694427"/>
    </source>
</evidence>
<evidence type="ECO:0000313" key="2">
    <source>
        <dbReference type="Ensembl" id="ENSCCRP00010083797.1"/>
    </source>
</evidence>
<dbReference type="AlphaFoldDB" id="A0A8C1R2Z4"/>
<dbReference type="Ensembl" id="ENSCCRT00010092946.1">
    <property type="protein sequence ID" value="ENSCCRP00010083797.1"/>
    <property type="gene ID" value="ENSCCRG00010036608.1"/>
</dbReference>
<reference evidence="2" key="1">
    <citation type="submission" date="2025-08" db="UniProtKB">
        <authorList>
            <consortium name="Ensembl"/>
        </authorList>
    </citation>
    <scope>IDENTIFICATION</scope>
</reference>
<accession>A0A8C1R2Z4</accession>